<evidence type="ECO:0000313" key="4">
    <source>
        <dbReference type="Proteomes" id="UP000487350"/>
    </source>
</evidence>
<evidence type="ECO:0000259" key="2">
    <source>
        <dbReference type="PROSITE" id="PS50943"/>
    </source>
</evidence>
<dbReference type="InterPro" id="IPR001387">
    <property type="entry name" value="Cro/C1-type_HTH"/>
</dbReference>
<dbReference type="PROSITE" id="PS50943">
    <property type="entry name" value="HTH_CROC1"/>
    <property type="match status" value="1"/>
</dbReference>
<dbReference type="InterPro" id="IPR022452">
    <property type="entry name" value="MqsA"/>
</dbReference>
<dbReference type="SUPFAM" id="SSF47413">
    <property type="entry name" value="lambda repressor-like DNA-binding domains"/>
    <property type="match status" value="1"/>
</dbReference>
<sequence length="270" mass="30606">MQRHRGRLRFFYKNRNSNETQRWLRCGRIRSFRSIAVSENHIHCPFCESKEVHEVLHETSCEFKGLTLWLQQSFSRCGVCGYEFETANQHDRNLLALREKFASTKAAFKSTQGLLTAVEIRAIRKKLDLTQHEAANLFGGGLNAFSKYENDEVVQSVSMDRLLRLANTLGPAFVPAMSKALGKPESRGAVGETAPALTHRSSFKSVLHAKLRYDRLSMSTQLGSGYKKSATSSIQGQERKYETAIKPHRSVRGRDRGHSGWSSEFKNSIH</sequence>
<dbReference type="InterPro" id="IPR010982">
    <property type="entry name" value="Lambda_DNA-bd_dom_sf"/>
</dbReference>
<feature type="domain" description="HTH cro/C1-type" evidence="2">
    <location>
        <begin position="120"/>
        <end position="170"/>
    </location>
</feature>
<gene>
    <name evidence="3" type="ORF">GHT07_21150</name>
</gene>
<dbReference type="Gene3D" id="1.10.260.40">
    <property type="entry name" value="lambda repressor-like DNA-binding domains"/>
    <property type="match status" value="1"/>
</dbReference>
<dbReference type="NCBIfam" id="TIGR03830">
    <property type="entry name" value="CxxCG_CxxCG_HTH"/>
    <property type="match status" value="1"/>
</dbReference>
<dbReference type="EMBL" id="WJBU01000034">
    <property type="protein sequence ID" value="MRD49784.1"/>
    <property type="molecule type" value="Genomic_DNA"/>
</dbReference>
<evidence type="ECO:0000256" key="1">
    <source>
        <dbReference type="SAM" id="MobiDB-lite"/>
    </source>
</evidence>
<dbReference type="CDD" id="cd00093">
    <property type="entry name" value="HTH_XRE"/>
    <property type="match status" value="1"/>
</dbReference>
<protein>
    <submittedName>
        <fullName evidence="3">Helix-turn-helix domain-containing protein</fullName>
    </submittedName>
</protein>
<feature type="region of interest" description="Disordered" evidence="1">
    <location>
        <begin position="246"/>
        <end position="270"/>
    </location>
</feature>
<dbReference type="SMART" id="SM00530">
    <property type="entry name" value="HTH_XRE"/>
    <property type="match status" value="1"/>
</dbReference>
<organism evidence="3 4">
    <name type="scientific">Caenimonas koreensis DSM 17982</name>
    <dbReference type="NCBI Taxonomy" id="1121255"/>
    <lineage>
        <taxon>Bacteria</taxon>
        <taxon>Pseudomonadati</taxon>
        <taxon>Pseudomonadota</taxon>
        <taxon>Betaproteobacteria</taxon>
        <taxon>Burkholderiales</taxon>
        <taxon>Comamonadaceae</taxon>
        <taxon>Caenimonas</taxon>
    </lineage>
</organism>
<feature type="compositionally biased region" description="Polar residues" evidence="1">
    <location>
        <begin position="260"/>
        <end position="270"/>
    </location>
</feature>
<keyword evidence="4" id="KW-1185">Reference proteome</keyword>
<evidence type="ECO:0000313" key="3">
    <source>
        <dbReference type="EMBL" id="MRD49784.1"/>
    </source>
</evidence>
<name>A0A844B0J6_9BURK</name>
<dbReference type="GO" id="GO:0003677">
    <property type="term" value="F:DNA binding"/>
    <property type="evidence" value="ECO:0007669"/>
    <property type="project" value="InterPro"/>
</dbReference>
<dbReference type="AlphaFoldDB" id="A0A844B0J6"/>
<dbReference type="OrthoDB" id="7349669at2"/>
<accession>A0A844B0J6</accession>
<dbReference type="Proteomes" id="UP000487350">
    <property type="component" value="Unassembled WGS sequence"/>
</dbReference>
<dbReference type="Pfam" id="PF15731">
    <property type="entry name" value="MqsA_antitoxin"/>
    <property type="match status" value="1"/>
</dbReference>
<reference evidence="3 4" key="1">
    <citation type="submission" date="2019-11" db="EMBL/GenBank/DDBJ databases">
        <title>Caenimonas koreensis gen. nov., sp. nov., isolated from activated sludge.</title>
        <authorList>
            <person name="Seung H.R."/>
        </authorList>
    </citation>
    <scope>NUCLEOTIDE SEQUENCE [LARGE SCALE GENOMIC DNA]</scope>
    <source>
        <strain evidence="3 4">EMB320</strain>
    </source>
</reference>
<dbReference type="InterPro" id="IPR032758">
    <property type="entry name" value="MqsA/HigA-2"/>
</dbReference>
<comment type="caution">
    <text evidence="3">The sequence shown here is derived from an EMBL/GenBank/DDBJ whole genome shotgun (WGS) entry which is preliminary data.</text>
</comment>
<proteinExistence type="predicted"/>